<dbReference type="STRING" id="3635.A0A1U8NPA0"/>
<dbReference type="RefSeq" id="XP_016739888.1">
    <property type="nucleotide sequence ID" value="XM_016884399.2"/>
</dbReference>
<evidence type="ECO:0000256" key="1">
    <source>
        <dbReference type="SAM" id="Phobius"/>
    </source>
</evidence>
<keyword evidence="1" id="KW-0472">Membrane</keyword>
<sequence length="132" mass="15463">MHFASISFHYWFFVPLPILCSSSPLKKSLVLCSSSPPPMSLSFFSLYIFVCLYYGIDFYHYFFCIFSPLLCHRCFSLEDFLLPFKTHIQETILSLSLVTSQETNLVARCRRVYGHAHDYHINSISNNRQEDQ</sequence>
<feature type="transmembrane region" description="Helical" evidence="1">
    <location>
        <begin position="46"/>
        <end position="71"/>
    </location>
</feature>
<reference evidence="2" key="1">
    <citation type="journal article" date="2020" name="Nat. Genet.">
        <title>Genomic diversifications of five Gossypium allopolyploid species and their impact on cotton improvement.</title>
        <authorList>
            <person name="Chen Z.J."/>
            <person name="Sreedasyam A."/>
            <person name="Ando A."/>
            <person name="Song Q."/>
            <person name="De Santiago L.M."/>
            <person name="Hulse-Kemp A.M."/>
            <person name="Ding M."/>
            <person name="Ye W."/>
            <person name="Kirkbride R.C."/>
            <person name="Jenkins J."/>
            <person name="Plott C."/>
            <person name="Lovell J."/>
            <person name="Lin Y.M."/>
            <person name="Vaughn R."/>
            <person name="Liu B."/>
            <person name="Simpson S."/>
            <person name="Scheffler B.E."/>
            <person name="Wen L."/>
            <person name="Saski C.A."/>
            <person name="Grover C.E."/>
            <person name="Hu G."/>
            <person name="Conover J.L."/>
            <person name="Carlson J.W."/>
            <person name="Shu S."/>
            <person name="Boston L.B."/>
            <person name="Williams M."/>
            <person name="Peterson D.G."/>
            <person name="McGee K."/>
            <person name="Jones D.C."/>
            <person name="Wendel J.F."/>
            <person name="Stelly D.M."/>
            <person name="Grimwood J."/>
            <person name="Schmutz J."/>
        </authorList>
    </citation>
    <scope>NUCLEOTIDE SEQUENCE [LARGE SCALE GENOMIC DNA]</scope>
    <source>
        <strain evidence="2">cv. TM-1</strain>
    </source>
</reference>
<keyword evidence="1" id="KW-0812">Transmembrane</keyword>
<keyword evidence="2" id="KW-1185">Reference proteome</keyword>
<name>A0A1U8NPA0_GOSHI</name>
<dbReference type="KEGG" id="ghi:107949671"/>
<dbReference type="AlphaFoldDB" id="A0A1U8NPA0"/>
<dbReference type="Proteomes" id="UP000818029">
    <property type="component" value="Chromosome D03"/>
</dbReference>
<protein>
    <submittedName>
        <fullName evidence="3">Uncharacterized protein</fullName>
    </submittedName>
</protein>
<reference evidence="3" key="2">
    <citation type="submission" date="2025-08" db="UniProtKB">
        <authorList>
            <consortium name="RefSeq"/>
        </authorList>
    </citation>
    <scope>IDENTIFICATION</scope>
</reference>
<evidence type="ECO:0000313" key="2">
    <source>
        <dbReference type="Proteomes" id="UP000818029"/>
    </source>
</evidence>
<dbReference type="GeneID" id="107949671"/>
<proteinExistence type="predicted"/>
<keyword evidence="1" id="KW-1133">Transmembrane helix</keyword>
<dbReference type="PaxDb" id="3635-A0A1U8NPA0"/>
<accession>A0A1U8NPA0</accession>
<evidence type="ECO:0000313" key="3">
    <source>
        <dbReference type="RefSeq" id="XP_016739888.1"/>
    </source>
</evidence>
<gene>
    <name evidence="3" type="primary">LOC107949671</name>
</gene>
<organism evidence="2 3">
    <name type="scientific">Gossypium hirsutum</name>
    <name type="common">Upland cotton</name>
    <name type="synonym">Gossypium mexicanum</name>
    <dbReference type="NCBI Taxonomy" id="3635"/>
    <lineage>
        <taxon>Eukaryota</taxon>
        <taxon>Viridiplantae</taxon>
        <taxon>Streptophyta</taxon>
        <taxon>Embryophyta</taxon>
        <taxon>Tracheophyta</taxon>
        <taxon>Spermatophyta</taxon>
        <taxon>Magnoliopsida</taxon>
        <taxon>eudicotyledons</taxon>
        <taxon>Gunneridae</taxon>
        <taxon>Pentapetalae</taxon>
        <taxon>rosids</taxon>
        <taxon>malvids</taxon>
        <taxon>Malvales</taxon>
        <taxon>Malvaceae</taxon>
        <taxon>Malvoideae</taxon>
        <taxon>Gossypium</taxon>
    </lineage>
</organism>